<dbReference type="SUPFAM" id="SSF48295">
    <property type="entry name" value="TrpR-like"/>
    <property type="match status" value="1"/>
</dbReference>
<evidence type="ECO:0000313" key="2">
    <source>
        <dbReference type="EMBL" id="EJX03402.1"/>
    </source>
</evidence>
<proteinExistence type="predicted"/>
<sequence>MLTVSQRYGLKMKDLTSKSRKQNIVQARQLAIFLIHKYTDTSYSQIGRTFGGRDHSTVLYSCEQVGRRISVDKDYRHEVETLESLLKK</sequence>
<dbReference type="GO" id="GO:0006275">
    <property type="term" value="P:regulation of DNA replication"/>
    <property type="evidence" value="ECO:0007669"/>
    <property type="project" value="InterPro"/>
</dbReference>
<dbReference type="Pfam" id="PF08299">
    <property type="entry name" value="Bac_DnaA_C"/>
    <property type="match status" value="1"/>
</dbReference>
<dbReference type="EMBL" id="AMCI01002178">
    <property type="protein sequence ID" value="EJX03402.1"/>
    <property type="molecule type" value="Genomic_DNA"/>
</dbReference>
<gene>
    <name evidence="2" type="ORF">EVA_08487</name>
</gene>
<dbReference type="CDD" id="cd06571">
    <property type="entry name" value="Bac_DnaA_C"/>
    <property type="match status" value="1"/>
</dbReference>
<dbReference type="AlphaFoldDB" id="J9G815"/>
<name>J9G815_9ZZZZ</name>
<dbReference type="Gene3D" id="1.10.1750.10">
    <property type="match status" value="1"/>
</dbReference>
<evidence type="ECO:0000259" key="1">
    <source>
        <dbReference type="SMART" id="SM00760"/>
    </source>
</evidence>
<dbReference type="GO" id="GO:0003688">
    <property type="term" value="F:DNA replication origin binding"/>
    <property type="evidence" value="ECO:0007669"/>
    <property type="project" value="InterPro"/>
</dbReference>
<dbReference type="PANTHER" id="PTHR30050">
    <property type="entry name" value="CHROMOSOMAL REPLICATION INITIATOR PROTEIN DNAA"/>
    <property type="match status" value="1"/>
</dbReference>
<dbReference type="InterPro" id="IPR013159">
    <property type="entry name" value="DnaA_C"/>
</dbReference>
<dbReference type="GO" id="GO:0006270">
    <property type="term" value="P:DNA replication initiation"/>
    <property type="evidence" value="ECO:0007669"/>
    <property type="project" value="InterPro"/>
</dbReference>
<comment type="caution">
    <text evidence="2">The sequence shown here is derived from an EMBL/GenBank/DDBJ whole genome shotgun (WGS) entry which is preliminary data.</text>
</comment>
<dbReference type="PROSITE" id="PS01008">
    <property type="entry name" value="DNAA"/>
    <property type="match status" value="1"/>
</dbReference>
<protein>
    <submittedName>
        <fullName evidence="2">Protein containing Chromosomal replication initiator, DnaA</fullName>
    </submittedName>
</protein>
<dbReference type="InterPro" id="IPR018312">
    <property type="entry name" value="Chromosome_initiator_DnaA_CS"/>
</dbReference>
<dbReference type="PANTHER" id="PTHR30050:SF2">
    <property type="entry name" value="CHROMOSOMAL REPLICATION INITIATOR PROTEIN DNAA"/>
    <property type="match status" value="1"/>
</dbReference>
<dbReference type="GO" id="GO:0005524">
    <property type="term" value="F:ATP binding"/>
    <property type="evidence" value="ECO:0007669"/>
    <property type="project" value="InterPro"/>
</dbReference>
<accession>J9G815</accession>
<dbReference type="GO" id="GO:0005886">
    <property type="term" value="C:plasma membrane"/>
    <property type="evidence" value="ECO:0007669"/>
    <property type="project" value="TreeGrafter"/>
</dbReference>
<dbReference type="SMART" id="SM00760">
    <property type="entry name" value="Bac_DnaA_C"/>
    <property type="match status" value="1"/>
</dbReference>
<dbReference type="InterPro" id="IPR010921">
    <property type="entry name" value="Trp_repressor/repl_initiator"/>
</dbReference>
<reference evidence="2" key="1">
    <citation type="journal article" date="2012" name="PLoS ONE">
        <title>Gene sets for utilization of primary and secondary nutrition supplies in the distal gut of endangered iberian lynx.</title>
        <authorList>
            <person name="Alcaide M."/>
            <person name="Messina E."/>
            <person name="Richter M."/>
            <person name="Bargiela R."/>
            <person name="Peplies J."/>
            <person name="Huws S.A."/>
            <person name="Newbold C.J."/>
            <person name="Golyshin P.N."/>
            <person name="Simon M.A."/>
            <person name="Lopez G."/>
            <person name="Yakimov M.M."/>
            <person name="Ferrer M."/>
        </authorList>
    </citation>
    <scope>NUCLEOTIDE SEQUENCE</scope>
</reference>
<organism evidence="2">
    <name type="scientific">gut metagenome</name>
    <dbReference type="NCBI Taxonomy" id="749906"/>
    <lineage>
        <taxon>unclassified sequences</taxon>
        <taxon>metagenomes</taxon>
        <taxon>organismal metagenomes</taxon>
    </lineage>
</organism>
<feature type="domain" description="Chromosomal replication initiator DnaA C-terminal" evidence="1">
    <location>
        <begin position="3"/>
        <end position="65"/>
    </location>
</feature>